<dbReference type="InterPro" id="IPR046373">
    <property type="entry name" value="Acyl-CoA_Oxase/DH_mid-dom_sf"/>
</dbReference>
<dbReference type="PANTHER" id="PTHR43884:SF12">
    <property type="entry name" value="ISOVALERYL-COA DEHYDROGENASE, MITOCHONDRIAL-RELATED"/>
    <property type="match status" value="1"/>
</dbReference>
<dbReference type="FunFam" id="1.20.140.10:FF:000004">
    <property type="entry name" value="Acyl-CoA dehydrogenase FadE25"/>
    <property type="match status" value="1"/>
</dbReference>
<dbReference type="Gene3D" id="1.10.540.10">
    <property type="entry name" value="Acyl-CoA dehydrogenase/oxidase, N-terminal domain"/>
    <property type="match status" value="1"/>
</dbReference>
<evidence type="ECO:0000256" key="4">
    <source>
        <dbReference type="ARBA" id="ARBA00022630"/>
    </source>
</evidence>
<evidence type="ECO:0000313" key="14">
    <source>
        <dbReference type="Proteomes" id="UP000006055"/>
    </source>
</evidence>
<evidence type="ECO:0000256" key="9">
    <source>
        <dbReference type="RuleBase" id="RU362125"/>
    </source>
</evidence>
<dbReference type="Pfam" id="PF00441">
    <property type="entry name" value="Acyl-CoA_dh_1"/>
    <property type="match status" value="1"/>
</dbReference>
<dbReference type="InterPro" id="IPR036250">
    <property type="entry name" value="AcylCo_DH-like_C"/>
</dbReference>
<reference evidence="14" key="1">
    <citation type="submission" date="2012-06" db="EMBL/GenBank/DDBJ databases">
        <title>Complete sequence of chromosome of Desulfomonile tiedjei DSM 6799.</title>
        <authorList>
            <person name="Lucas S."/>
            <person name="Copeland A."/>
            <person name="Lapidus A."/>
            <person name="Glavina del Rio T."/>
            <person name="Dalin E."/>
            <person name="Tice H."/>
            <person name="Bruce D."/>
            <person name="Goodwin L."/>
            <person name="Pitluck S."/>
            <person name="Peters L."/>
            <person name="Ovchinnikova G."/>
            <person name="Zeytun A."/>
            <person name="Lu M."/>
            <person name="Kyrpides N."/>
            <person name="Mavromatis K."/>
            <person name="Ivanova N."/>
            <person name="Brettin T."/>
            <person name="Detter J.C."/>
            <person name="Han C."/>
            <person name="Larimer F."/>
            <person name="Land M."/>
            <person name="Hauser L."/>
            <person name="Markowitz V."/>
            <person name="Cheng J.-F."/>
            <person name="Hugenholtz P."/>
            <person name="Woyke T."/>
            <person name="Wu D."/>
            <person name="Spring S."/>
            <person name="Schroeder M."/>
            <person name="Brambilla E."/>
            <person name="Klenk H.-P."/>
            <person name="Eisen J.A."/>
        </authorList>
    </citation>
    <scope>NUCLEOTIDE SEQUENCE [LARGE SCALE GENOMIC DNA]</scope>
    <source>
        <strain evidence="14">ATCC 49306 / DSM 6799 / DCB-1</strain>
    </source>
</reference>
<dbReference type="PROSITE" id="PS00072">
    <property type="entry name" value="ACYL_COA_DH_1"/>
    <property type="match status" value="1"/>
</dbReference>
<feature type="domain" description="Acyl-CoA oxidase/dehydrogenase middle" evidence="11">
    <location>
        <begin position="125"/>
        <end position="221"/>
    </location>
</feature>
<dbReference type="InterPro" id="IPR006089">
    <property type="entry name" value="Acyl-CoA_DH_CS"/>
</dbReference>
<dbReference type="InterPro" id="IPR013786">
    <property type="entry name" value="AcylCoA_DH/ox_N"/>
</dbReference>
<feature type="domain" description="Acyl-CoA dehydrogenase/oxidase N-terminal" evidence="12">
    <location>
        <begin position="10"/>
        <end position="121"/>
    </location>
</feature>
<sequence>MEHIERFGLTEEERILQQTVRRLAKEKVAPGAAQRDIDGEFAPDMVELMVQNGLMGIDFPSEYGGMEAGLLALCMVIEEFAKVDMATAMIPSTQELGSLPIILAGNHEQKQKYLEPLSVGEKLSAFALTEAKGGSDVAALKTRAVRKGDSYILNGTKMFITNGGVADILTVYAVTNPDEKSHRAASVFVVEKGMPGFTVGKKESKMGIRSSETRELIFDNVEVPVENRLGEEGDGFHIMMKTLDFTRPAVAAQALGVAQGAFEYATQYAKERETFGKPIIKHQAIASKLADMAMKIAAARQLLYRTCDLLQTYARKDLSRLSPEIIRYSSMSKAFCSDVAMETAIEAVQILGGYGYMMEYPVERFMRDAKITQIYEGTNEIQRIVIASTL</sequence>
<dbReference type="GO" id="GO:0003995">
    <property type="term" value="F:acyl-CoA dehydrogenase activity"/>
    <property type="evidence" value="ECO:0007669"/>
    <property type="project" value="InterPro"/>
</dbReference>
<evidence type="ECO:0000259" key="12">
    <source>
        <dbReference type="Pfam" id="PF02771"/>
    </source>
</evidence>
<dbReference type="InterPro" id="IPR009075">
    <property type="entry name" value="AcylCo_DH/oxidase_C"/>
</dbReference>
<dbReference type="Pfam" id="PF02771">
    <property type="entry name" value="Acyl-CoA_dh_N"/>
    <property type="match status" value="1"/>
</dbReference>
<dbReference type="SUPFAM" id="SSF47203">
    <property type="entry name" value="Acyl-CoA dehydrogenase C-terminal domain-like"/>
    <property type="match status" value="1"/>
</dbReference>
<dbReference type="HOGENOM" id="CLU_018204_0_2_7"/>
<organism evidence="13 14">
    <name type="scientific">Desulfomonile tiedjei (strain ATCC 49306 / DSM 6799 / DCB-1)</name>
    <dbReference type="NCBI Taxonomy" id="706587"/>
    <lineage>
        <taxon>Bacteria</taxon>
        <taxon>Pseudomonadati</taxon>
        <taxon>Thermodesulfobacteriota</taxon>
        <taxon>Desulfomonilia</taxon>
        <taxon>Desulfomonilales</taxon>
        <taxon>Desulfomonilaceae</taxon>
        <taxon>Desulfomonile</taxon>
    </lineage>
</organism>
<dbReference type="Pfam" id="PF02770">
    <property type="entry name" value="Acyl-CoA_dh_M"/>
    <property type="match status" value="1"/>
</dbReference>
<dbReference type="AlphaFoldDB" id="I4C4M9"/>
<evidence type="ECO:0000259" key="10">
    <source>
        <dbReference type="Pfam" id="PF00441"/>
    </source>
</evidence>
<evidence type="ECO:0000256" key="1">
    <source>
        <dbReference type="ARBA" id="ARBA00001974"/>
    </source>
</evidence>
<dbReference type="PIRSF" id="PIRSF016578">
    <property type="entry name" value="HsaA"/>
    <property type="match status" value="1"/>
</dbReference>
<evidence type="ECO:0000256" key="3">
    <source>
        <dbReference type="ARBA" id="ARBA00011881"/>
    </source>
</evidence>
<dbReference type="SUPFAM" id="SSF56645">
    <property type="entry name" value="Acyl-CoA dehydrogenase NM domain-like"/>
    <property type="match status" value="1"/>
</dbReference>
<feature type="domain" description="Acyl-CoA dehydrogenase/oxidase C-terminal" evidence="10">
    <location>
        <begin position="233"/>
        <end position="389"/>
    </location>
</feature>
<dbReference type="InterPro" id="IPR037069">
    <property type="entry name" value="AcylCoA_DH/ox_N_sf"/>
</dbReference>
<dbReference type="PANTHER" id="PTHR43884">
    <property type="entry name" value="ACYL-COA DEHYDROGENASE"/>
    <property type="match status" value="1"/>
</dbReference>
<keyword evidence="5 9" id="KW-0274">FAD</keyword>
<evidence type="ECO:0000256" key="5">
    <source>
        <dbReference type="ARBA" id="ARBA00022827"/>
    </source>
</evidence>
<dbReference type="PATRIC" id="fig|706587.4.peg.2081"/>
<accession>I4C4M9</accession>
<dbReference type="KEGG" id="dti:Desti_1812"/>
<dbReference type="Gene3D" id="1.20.140.10">
    <property type="entry name" value="Butyryl-CoA Dehydrogenase, subunit A, domain 3"/>
    <property type="match status" value="1"/>
</dbReference>
<evidence type="ECO:0000256" key="7">
    <source>
        <dbReference type="ARBA" id="ARBA00066362"/>
    </source>
</evidence>
<keyword evidence="14" id="KW-1185">Reference proteome</keyword>
<dbReference type="PROSITE" id="PS00073">
    <property type="entry name" value="ACYL_COA_DH_2"/>
    <property type="match status" value="1"/>
</dbReference>
<dbReference type="OrthoDB" id="9765339at2"/>
<gene>
    <name evidence="13" type="ordered locus">Desti_1812</name>
</gene>
<keyword evidence="4 9" id="KW-0285">Flavoprotein</keyword>
<dbReference type="Proteomes" id="UP000006055">
    <property type="component" value="Chromosome"/>
</dbReference>
<comment type="subunit">
    <text evidence="3">Homotetramer.</text>
</comment>
<evidence type="ECO:0000313" key="13">
    <source>
        <dbReference type="EMBL" id="AFM24520.1"/>
    </source>
</evidence>
<dbReference type="GO" id="GO:0050660">
    <property type="term" value="F:flavin adenine dinucleotide binding"/>
    <property type="evidence" value="ECO:0007669"/>
    <property type="project" value="InterPro"/>
</dbReference>
<evidence type="ECO:0000256" key="8">
    <source>
        <dbReference type="ARBA" id="ARBA00072305"/>
    </source>
</evidence>
<dbReference type="RefSeq" id="WP_014809666.1">
    <property type="nucleotide sequence ID" value="NC_018025.1"/>
</dbReference>
<protein>
    <recommendedName>
        <fullName evidence="8">Cyclohex-1-ene-1-carbonyl-CoA dehydrogenase</fullName>
        <ecNumber evidence="7">1.3.8.10</ecNumber>
    </recommendedName>
</protein>
<keyword evidence="6 9" id="KW-0560">Oxidoreductase</keyword>
<dbReference type="InterPro" id="IPR006091">
    <property type="entry name" value="Acyl-CoA_Oxase/DH_mid-dom"/>
</dbReference>
<dbReference type="STRING" id="706587.Desti_1812"/>
<dbReference type="eggNOG" id="COG1960">
    <property type="taxonomic scope" value="Bacteria"/>
</dbReference>
<comment type="cofactor">
    <cofactor evidence="1 9">
        <name>FAD</name>
        <dbReference type="ChEBI" id="CHEBI:57692"/>
    </cofactor>
</comment>
<dbReference type="FunFam" id="1.10.540.10:FF:000002">
    <property type="entry name" value="Acyl-CoA dehydrogenase FadE19"/>
    <property type="match status" value="1"/>
</dbReference>
<name>I4C4M9_DESTA</name>
<evidence type="ECO:0000256" key="6">
    <source>
        <dbReference type="ARBA" id="ARBA00023002"/>
    </source>
</evidence>
<evidence type="ECO:0000256" key="2">
    <source>
        <dbReference type="ARBA" id="ARBA00009347"/>
    </source>
</evidence>
<evidence type="ECO:0000259" key="11">
    <source>
        <dbReference type="Pfam" id="PF02770"/>
    </source>
</evidence>
<dbReference type="Gene3D" id="2.40.110.10">
    <property type="entry name" value="Butyryl-CoA Dehydrogenase, subunit A, domain 2"/>
    <property type="match status" value="1"/>
</dbReference>
<dbReference type="EMBL" id="CP003360">
    <property type="protein sequence ID" value="AFM24520.1"/>
    <property type="molecule type" value="Genomic_DNA"/>
</dbReference>
<dbReference type="EC" id="1.3.8.10" evidence="7"/>
<proteinExistence type="inferred from homology"/>
<comment type="similarity">
    <text evidence="2 9">Belongs to the acyl-CoA dehydrogenase family.</text>
</comment>
<dbReference type="InterPro" id="IPR009100">
    <property type="entry name" value="AcylCoA_DH/oxidase_NM_dom_sf"/>
</dbReference>
<dbReference type="FunFam" id="2.40.110.10:FF:000001">
    <property type="entry name" value="Acyl-CoA dehydrogenase, mitochondrial"/>
    <property type="match status" value="1"/>
</dbReference>